<feature type="transmembrane region" description="Helical" evidence="10">
    <location>
        <begin position="460"/>
        <end position="479"/>
    </location>
</feature>
<evidence type="ECO:0000256" key="4">
    <source>
        <dbReference type="ARBA" id="ARBA00012312"/>
    </source>
</evidence>
<accession>A0ABR4LK41</accession>
<dbReference type="InterPro" id="IPR013698">
    <property type="entry name" value="Squalene_epoxidase"/>
</dbReference>
<protein>
    <recommendedName>
        <fullName evidence="4 10">Squalene monooxygenase</fullName>
        <ecNumber evidence="4 10">1.14.14.17</ecNumber>
    </recommendedName>
</protein>
<feature type="compositionally biased region" description="Polar residues" evidence="11">
    <location>
        <begin position="1"/>
        <end position="18"/>
    </location>
</feature>
<evidence type="ECO:0000256" key="1">
    <source>
        <dbReference type="ARBA" id="ARBA00001974"/>
    </source>
</evidence>
<dbReference type="EMBL" id="JBFXLQ010000037">
    <property type="protein sequence ID" value="KAL2864752.1"/>
    <property type="molecule type" value="Genomic_DNA"/>
</dbReference>
<dbReference type="SUPFAM" id="SSF51905">
    <property type="entry name" value="FAD/NAD(P)-binding domain"/>
    <property type="match status" value="1"/>
</dbReference>
<dbReference type="PRINTS" id="PR00420">
    <property type="entry name" value="RNGMNOXGNASE"/>
</dbReference>
<dbReference type="Pfam" id="PF01494">
    <property type="entry name" value="FAD_binding_3"/>
    <property type="match status" value="1"/>
</dbReference>
<dbReference type="EC" id="1.14.14.17" evidence="4 10"/>
<evidence type="ECO:0000256" key="5">
    <source>
        <dbReference type="ARBA" id="ARBA00022630"/>
    </source>
</evidence>
<keyword evidence="10" id="KW-1133">Transmembrane helix</keyword>
<dbReference type="PANTHER" id="PTHR10835:SF0">
    <property type="entry name" value="SQUALENE MONOOXYGENASE"/>
    <property type="match status" value="1"/>
</dbReference>
<proteinExistence type="inferred from homology"/>
<dbReference type="Proteomes" id="UP001610432">
    <property type="component" value="Unassembled WGS sequence"/>
</dbReference>
<dbReference type="InterPro" id="IPR002938">
    <property type="entry name" value="FAD-bd"/>
</dbReference>
<feature type="transmembrane region" description="Helical" evidence="10">
    <location>
        <begin position="431"/>
        <end position="448"/>
    </location>
</feature>
<evidence type="ECO:0000256" key="11">
    <source>
        <dbReference type="SAM" id="MobiDB-lite"/>
    </source>
</evidence>
<dbReference type="RefSeq" id="XP_070883731.1">
    <property type="nucleotide sequence ID" value="XM_071033446.1"/>
</dbReference>
<keyword evidence="5 10" id="KW-0285">Flavoprotein</keyword>
<feature type="domain" description="FAD-binding" evidence="12">
    <location>
        <begin position="31"/>
        <end position="91"/>
    </location>
</feature>
<evidence type="ECO:0000256" key="2">
    <source>
        <dbReference type="ARBA" id="ARBA00004154"/>
    </source>
</evidence>
<dbReference type="InterPro" id="IPR036188">
    <property type="entry name" value="FAD/NAD-bd_sf"/>
</dbReference>
<keyword evidence="10" id="KW-0256">Endoplasmic reticulum</keyword>
<evidence type="ECO:0000313" key="14">
    <source>
        <dbReference type="EMBL" id="KAL2864752.1"/>
    </source>
</evidence>
<evidence type="ECO:0000259" key="12">
    <source>
        <dbReference type="Pfam" id="PF01494"/>
    </source>
</evidence>
<dbReference type="Gene3D" id="3.50.50.60">
    <property type="entry name" value="FAD/NAD(P)-binding domain"/>
    <property type="match status" value="1"/>
</dbReference>
<evidence type="ECO:0000313" key="15">
    <source>
        <dbReference type="Proteomes" id="UP001610432"/>
    </source>
</evidence>
<dbReference type="PANTHER" id="PTHR10835">
    <property type="entry name" value="SQUALENE MONOOXYGENASE"/>
    <property type="match status" value="1"/>
</dbReference>
<evidence type="ECO:0000256" key="3">
    <source>
        <dbReference type="ARBA" id="ARBA00008802"/>
    </source>
</evidence>
<sequence>MAATTFSNSHANGPSSSAPDAAEIRRRVHHDADVVIVGAGVLGCALAATLGRQGRSVLLLEASLKEPDRIVGELLQPGGVEALEKLGLRDCLEGIDAILTEGYYVAYLGEPVTIPYPAQSPGAPLPEGRSFHHGRFVMKLREAAGACPNVTIVETKVTDLITCSHTKQVLGVKSVTKEAKDCYFGQLTVVADGYASKFRKQYHPHTPKVRSKFWGLELIDAELPQPHYGHVLLNPNSPPVLVYQIGARETRILCDIPENLPSASVKNGGVKGHLRNTVLPSLPKCIQPSFAAALDRGQLRSMPNSFLASSTNKTPGLIMLGDALNMRHPLTGGGMTVALNDVVILRDLLSPEQVPKFSNTALVLKQLSVFHWRRKMGASVINILAQALYSLFAADDVNLRALQRGCFQYFQIGMHRQPVSMLGGMLKKPQILFAHFFTVAFLSLWMILRESPLYKLPVTLVRCALVFWAACVVIIPYMVTEAFC</sequence>
<keyword evidence="8 10" id="KW-0560">Oxidoreductase</keyword>
<evidence type="ECO:0000256" key="10">
    <source>
        <dbReference type="RuleBase" id="RU367121"/>
    </source>
</evidence>
<comment type="caution">
    <text evidence="14">The sequence shown here is derived from an EMBL/GenBank/DDBJ whole genome shotgun (WGS) entry which is preliminary data.</text>
</comment>
<evidence type="ECO:0000259" key="13">
    <source>
        <dbReference type="Pfam" id="PF08491"/>
    </source>
</evidence>
<keyword evidence="7" id="KW-0492">Microsome</keyword>
<keyword evidence="15" id="KW-1185">Reference proteome</keyword>
<reference evidence="14 15" key="1">
    <citation type="submission" date="2024-07" db="EMBL/GenBank/DDBJ databases">
        <title>Section-level genome sequencing and comparative genomics of Aspergillus sections Usti and Cavernicolus.</title>
        <authorList>
            <consortium name="Lawrence Berkeley National Laboratory"/>
            <person name="Nybo J.L."/>
            <person name="Vesth T.C."/>
            <person name="Theobald S."/>
            <person name="Frisvad J.C."/>
            <person name="Larsen T.O."/>
            <person name="Kjaerboelling I."/>
            <person name="Rothschild-Mancinelli K."/>
            <person name="Lyhne E.K."/>
            <person name="Kogle M.E."/>
            <person name="Barry K."/>
            <person name="Clum A."/>
            <person name="Na H."/>
            <person name="Ledsgaard L."/>
            <person name="Lin J."/>
            <person name="Lipzen A."/>
            <person name="Kuo A."/>
            <person name="Riley R."/>
            <person name="Mondo S."/>
            <person name="Labutti K."/>
            <person name="Haridas S."/>
            <person name="Pangalinan J."/>
            <person name="Salamov A.A."/>
            <person name="Simmons B.A."/>
            <person name="Magnuson J.K."/>
            <person name="Chen J."/>
            <person name="Drula E."/>
            <person name="Henrissat B."/>
            <person name="Wiebenga A."/>
            <person name="Lubbers R.J."/>
            <person name="Gomes A.C."/>
            <person name="Macurrencykelacurrency M.R."/>
            <person name="Stajich J."/>
            <person name="Grigoriev I.V."/>
            <person name="Mortensen U.H."/>
            <person name="De Vries R.P."/>
            <person name="Baker S.E."/>
            <person name="Andersen M.R."/>
        </authorList>
    </citation>
    <scope>NUCLEOTIDE SEQUENCE [LARGE SCALE GENOMIC DNA]</scope>
    <source>
        <strain evidence="14 15">CBS 449.75</strain>
    </source>
</reference>
<evidence type="ECO:0000256" key="6">
    <source>
        <dbReference type="ARBA" id="ARBA00022827"/>
    </source>
</evidence>
<name>A0ABR4LK41_9EURO</name>
<keyword evidence="10" id="KW-0812">Transmembrane</keyword>
<evidence type="ECO:0000256" key="8">
    <source>
        <dbReference type="ARBA" id="ARBA00023002"/>
    </source>
</evidence>
<dbReference type="InterPro" id="IPR040125">
    <property type="entry name" value="Squalene_monox"/>
</dbReference>
<keyword evidence="9 10" id="KW-0472">Membrane</keyword>
<comment type="cofactor">
    <cofactor evidence="1 10">
        <name>FAD</name>
        <dbReference type="ChEBI" id="CHEBI:57692"/>
    </cofactor>
</comment>
<comment type="similarity">
    <text evidence="3 10">Belongs to the squalene monooxygenase family.</text>
</comment>
<evidence type="ECO:0000256" key="9">
    <source>
        <dbReference type="ARBA" id="ARBA00023136"/>
    </source>
</evidence>
<feature type="domain" description="Squalene epoxidase" evidence="13">
    <location>
        <begin position="185"/>
        <end position="460"/>
    </location>
</feature>
<evidence type="ECO:0000256" key="7">
    <source>
        <dbReference type="ARBA" id="ARBA00022848"/>
    </source>
</evidence>
<comment type="subcellular location">
    <subcellularLocation>
        <location evidence="10">Endoplasmic reticulum membrane</location>
        <topology evidence="10">Multi-pass membrane protein</topology>
    </subcellularLocation>
    <subcellularLocation>
        <location evidence="2">Microsome membrane</location>
        <topology evidence="2">Multi-pass membrane protein</topology>
    </subcellularLocation>
</comment>
<gene>
    <name evidence="14" type="ORF">BJX67DRAFT_383386</name>
</gene>
<organism evidence="14 15">
    <name type="scientific">Aspergillus lucknowensis</name>
    <dbReference type="NCBI Taxonomy" id="176173"/>
    <lineage>
        <taxon>Eukaryota</taxon>
        <taxon>Fungi</taxon>
        <taxon>Dikarya</taxon>
        <taxon>Ascomycota</taxon>
        <taxon>Pezizomycotina</taxon>
        <taxon>Eurotiomycetes</taxon>
        <taxon>Eurotiomycetidae</taxon>
        <taxon>Eurotiales</taxon>
        <taxon>Aspergillaceae</taxon>
        <taxon>Aspergillus</taxon>
        <taxon>Aspergillus subgen. Nidulantes</taxon>
    </lineage>
</organism>
<dbReference type="GeneID" id="98148518"/>
<feature type="region of interest" description="Disordered" evidence="11">
    <location>
        <begin position="1"/>
        <end position="20"/>
    </location>
</feature>
<comment type="catalytic activity">
    <reaction evidence="10">
        <text>squalene + reduced [NADPH--hemoprotein reductase] + O2 = (S)-2,3-epoxysqualene + oxidized [NADPH--hemoprotein reductase] + H2O + H(+)</text>
        <dbReference type="Rhea" id="RHEA:25282"/>
        <dbReference type="Rhea" id="RHEA-COMP:11964"/>
        <dbReference type="Rhea" id="RHEA-COMP:11965"/>
        <dbReference type="ChEBI" id="CHEBI:15377"/>
        <dbReference type="ChEBI" id="CHEBI:15378"/>
        <dbReference type="ChEBI" id="CHEBI:15379"/>
        <dbReference type="ChEBI" id="CHEBI:15440"/>
        <dbReference type="ChEBI" id="CHEBI:15441"/>
        <dbReference type="ChEBI" id="CHEBI:57618"/>
        <dbReference type="ChEBI" id="CHEBI:58210"/>
        <dbReference type="EC" id="1.14.14.17"/>
    </reaction>
</comment>
<keyword evidence="6 10" id="KW-0274">FAD</keyword>
<dbReference type="Pfam" id="PF08491">
    <property type="entry name" value="SE"/>
    <property type="match status" value="1"/>
</dbReference>
<comment type="function">
    <text evidence="10">Catalyzes the stereospecific oxidation of squalene to (S)-2,3-epoxysqualene, and is considered to be a rate-limiting enzyme in steroid biosynthesis.</text>
</comment>